<feature type="region of interest" description="Disordered" evidence="1">
    <location>
        <begin position="96"/>
        <end position="122"/>
    </location>
</feature>
<evidence type="ECO:0000313" key="2">
    <source>
        <dbReference type="EMBL" id="EQD78245.1"/>
    </source>
</evidence>
<feature type="non-terminal residue" evidence="2">
    <location>
        <position position="1"/>
    </location>
</feature>
<accession>T1D7L8</accession>
<keyword evidence="2" id="KW-0269">Exonuclease</keyword>
<dbReference type="AlphaFoldDB" id="T1D7L8"/>
<organism evidence="2">
    <name type="scientific">mine drainage metagenome</name>
    <dbReference type="NCBI Taxonomy" id="410659"/>
    <lineage>
        <taxon>unclassified sequences</taxon>
        <taxon>metagenomes</taxon>
        <taxon>ecological metagenomes</taxon>
    </lineage>
</organism>
<name>T1D7L8_9ZZZZ</name>
<evidence type="ECO:0000256" key="1">
    <source>
        <dbReference type="SAM" id="MobiDB-lite"/>
    </source>
</evidence>
<dbReference type="EMBL" id="AUZY01000608">
    <property type="protein sequence ID" value="EQD78245.1"/>
    <property type="molecule type" value="Genomic_DNA"/>
</dbReference>
<keyword evidence="2" id="KW-0378">Hydrolase</keyword>
<protein>
    <submittedName>
        <fullName evidence="2">Single-stranded-DNA-specific exonuclease RecJ</fullName>
    </submittedName>
</protein>
<gene>
    <name evidence="2" type="ORF">B1B_00829</name>
</gene>
<keyword evidence="2" id="KW-0540">Nuclease</keyword>
<reference evidence="2" key="1">
    <citation type="submission" date="2013-08" db="EMBL/GenBank/DDBJ databases">
        <authorList>
            <person name="Mendez C."/>
            <person name="Richter M."/>
            <person name="Ferrer M."/>
            <person name="Sanchez J."/>
        </authorList>
    </citation>
    <scope>NUCLEOTIDE SEQUENCE</scope>
</reference>
<reference evidence="2" key="2">
    <citation type="journal article" date="2014" name="ISME J.">
        <title>Microbial stratification in low pH oxic and suboxic macroscopic growths along an acid mine drainage.</title>
        <authorList>
            <person name="Mendez-Garcia C."/>
            <person name="Mesa V."/>
            <person name="Sprenger R.R."/>
            <person name="Richter M."/>
            <person name="Diez M.S."/>
            <person name="Solano J."/>
            <person name="Bargiela R."/>
            <person name="Golyshina O.V."/>
            <person name="Manteca A."/>
            <person name="Ramos J.L."/>
            <person name="Gallego J.R."/>
            <person name="Llorente I."/>
            <person name="Martins Dos Santos V.A."/>
            <person name="Jensen O.N."/>
            <person name="Pelaez A.I."/>
            <person name="Sanchez J."/>
            <person name="Ferrer M."/>
        </authorList>
    </citation>
    <scope>NUCLEOTIDE SEQUENCE</scope>
</reference>
<dbReference type="GO" id="GO:0004527">
    <property type="term" value="F:exonuclease activity"/>
    <property type="evidence" value="ECO:0007669"/>
    <property type="project" value="UniProtKB-KW"/>
</dbReference>
<comment type="caution">
    <text evidence="2">The sequence shown here is derived from an EMBL/GenBank/DDBJ whole genome shotgun (WGS) entry which is preliminary data.</text>
</comment>
<proteinExistence type="predicted"/>
<sequence>ALERDWQDRVLRELGHLQTDRKVEVHDHLQAFWVPDANLAGPVAGLALAYLLDPTRPVFALSAETARTKVSARGTPFLTDRGLDLAVAVREAARSVGGRGWAPGRQRGLRPQGTRRGVPSGS</sequence>